<accession>A0A1F8CKB0</accession>
<dbReference type="AlphaFoldDB" id="A0A1F8CKB0"/>
<sequence length="753" mass="78605">MTNKFKISQAADFLGVSTKTLRRWDTAGHLTPQRTTGGQRYYTRTQLEGAMNHKTQTLHSVIPAKAGIHTNSGSPIGSGMTPNFDYNQSFNSVAGKQYQEAKALEEVRASKVSPLRHKERPYGFSVASFPRALAMATLMSLLLFVYDVSGFWGKRPVTDVAKKVSSFVSKDETLTTSAVLATATTNVNSPFHFAVDVPAIFSQDITAPNVIYSLTAGDGITITGDQDLTITGSGTTWKSFKLGSTTLTASGTADVFEYAAGGSVSLALDSTNKKLTITGSTDASTLDSLDSTVFLRSDTSDSYTSGTLTFADGTLLDLSAILHNDTGLQGLKLPQNTSLTAPSTGEGFIAYNTTDNQMYIYNGTAWAATGYFSLGGTTGLYVTDTTYNLGIGTTSPTAKLDVTGAVNVTGDLDVTGNTQLTGNVGVGTSLYWNNTTNRLGIGTTAPAYTTDLVGTLNVTGSGFTGLRLPTGSEENYVLTTDGDGNASWTDTTGGGSFGSWTLTGSTIYPNSTSYNLLLGGTSVLDSVAKLVNTGSTLLKPLDVADLPAGGALGTAAATVDIYTTFNVTQTTASQTITLPTPTSAIAGRLVYVSNTGSTPFTFLSSTVTAGTTTQAMWNGTAWTLAGSNAGLPVGTVNNTTMRWNTATSTWQENTSVTATSTGTLSVLGTSEQFRLSYDASNYLSFTIGSTGNLTLADSGTNIATMGSENAEFFVPTIFSATGDVSIAYDIVLTNQSTAGLYSYGPMILESGES</sequence>
<dbReference type="InterPro" id="IPR000551">
    <property type="entry name" value="MerR-type_HTH_dom"/>
</dbReference>
<comment type="caution">
    <text evidence="2">The sequence shown here is derived from an EMBL/GenBank/DDBJ whole genome shotgun (WGS) entry which is preliminary data.</text>
</comment>
<proteinExistence type="predicted"/>
<dbReference type="SUPFAM" id="SSF46955">
    <property type="entry name" value="Putative DNA-binding domain"/>
    <property type="match status" value="1"/>
</dbReference>
<gene>
    <name evidence="2" type="ORF">A2188_00565</name>
</gene>
<dbReference type="GO" id="GO:0003677">
    <property type="term" value="F:DNA binding"/>
    <property type="evidence" value="ECO:0007669"/>
    <property type="project" value="InterPro"/>
</dbReference>
<feature type="domain" description="HTH merR-type" evidence="1">
    <location>
        <begin position="4"/>
        <end position="48"/>
    </location>
</feature>
<dbReference type="Gene3D" id="1.10.1660.10">
    <property type="match status" value="1"/>
</dbReference>
<evidence type="ECO:0000313" key="2">
    <source>
        <dbReference type="EMBL" id="OGM76702.1"/>
    </source>
</evidence>
<dbReference type="Pfam" id="PF00376">
    <property type="entry name" value="MerR"/>
    <property type="match status" value="1"/>
</dbReference>
<dbReference type="InterPro" id="IPR009061">
    <property type="entry name" value="DNA-bd_dom_put_sf"/>
</dbReference>
<reference evidence="2 3" key="1">
    <citation type="journal article" date="2016" name="Nat. Commun.">
        <title>Thousands of microbial genomes shed light on interconnected biogeochemical processes in an aquifer system.</title>
        <authorList>
            <person name="Anantharaman K."/>
            <person name="Brown C.T."/>
            <person name="Hug L.A."/>
            <person name="Sharon I."/>
            <person name="Castelle C.J."/>
            <person name="Probst A.J."/>
            <person name="Thomas B.C."/>
            <person name="Singh A."/>
            <person name="Wilkins M.J."/>
            <person name="Karaoz U."/>
            <person name="Brodie E.L."/>
            <person name="Williams K.H."/>
            <person name="Hubbard S.S."/>
            <person name="Banfield J.F."/>
        </authorList>
    </citation>
    <scope>NUCLEOTIDE SEQUENCE [LARGE SCALE GENOMIC DNA]</scope>
</reference>
<protein>
    <recommendedName>
        <fullName evidence="1">HTH merR-type domain-containing protein</fullName>
    </recommendedName>
</protein>
<organism evidence="2 3">
    <name type="scientific">Candidatus Woesebacteria bacterium RIFOXYA1_FULL_43_9</name>
    <dbReference type="NCBI Taxonomy" id="1802534"/>
    <lineage>
        <taxon>Bacteria</taxon>
        <taxon>Candidatus Woeseibacteriota</taxon>
    </lineage>
</organism>
<dbReference type="EMBL" id="MGHU01000045">
    <property type="protein sequence ID" value="OGM76702.1"/>
    <property type="molecule type" value="Genomic_DNA"/>
</dbReference>
<evidence type="ECO:0000313" key="3">
    <source>
        <dbReference type="Proteomes" id="UP000179241"/>
    </source>
</evidence>
<name>A0A1F8CKB0_9BACT</name>
<dbReference type="GO" id="GO:0006355">
    <property type="term" value="P:regulation of DNA-templated transcription"/>
    <property type="evidence" value="ECO:0007669"/>
    <property type="project" value="InterPro"/>
</dbReference>
<feature type="non-terminal residue" evidence="2">
    <location>
        <position position="753"/>
    </location>
</feature>
<dbReference type="SMART" id="SM00422">
    <property type="entry name" value="HTH_MERR"/>
    <property type="match status" value="1"/>
</dbReference>
<dbReference type="PROSITE" id="PS50937">
    <property type="entry name" value="HTH_MERR_2"/>
    <property type="match status" value="1"/>
</dbReference>
<dbReference type="CDD" id="cd04761">
    <property type="entry name" value="HTH_MerR-SF"/>
    <property type="match status" value="1"/>
</dbReference>
<evidence type="ECO:0000259" key="1">
    <source>
        <dbReference type="PROSITE" id="PS50937"/>
    </source>
</evidence>
<dbReference type="Proteomes" id="UP000179241">
    <property type="component" value="Unassembled WGS sequence"/>
</dbReference>